<sequence>MGSDLLKLKLGILADGLTDKALKAPPRPRVGLMVPLIRLSHVPSKISGLNTKAKTPEQNQIILKVNAQN</sequence>
<dbReference type="EMBL" id="JAHXZJ010002237">
    <property type="protein sequence ID" value="KAH0547244.1"/>
    <property type="molecule type" value="Genomic_DNA"/>
</dbReference>
<evidence type="ECO:0000313" key="2">
    <source>
        <dbReference type="Proteomes" id="UP000826195"/>
    </source>
</evidence>
<dbReference type="Proteomes" id="UP000826195">
    <property type="component" value="Unassembled WGS sequence"/>
</dbReference>
<evidence type="ECO:0000313" key="1">
    <source>
        <dbReference type="EMBL" id="KAH0547244.1"/>
    </source>
</evidence>
<reference evidence="1 2" key="1">
    <citation type="journal article" date="2021" name="J. Hered.">
        <title>A chromosome-level genome assembly of the parasitoid wasp, Cotesia glomerata (Hymenoptera: Braconidae).</title>
        <authorList>
            <person name="Pinto B.J."/>
            <person name="Weis J.J."/>
            <person name="Gamble T."/>
            <person name="Ode P.J."/>
            <person name="Paul R."/>
            <person name="Zaspel J.M."/>
        </authorList>
    </citation>
    <scope>NUCLEOTIDE SEQUENCE [LARGE SCALE GENOMIC DNA]</scope>
    <source>
        <strain evidence="1">CgM1</strain>
    </source>
</reference>
<organism evidence="1 2">
    <name type="scientific">Cotesia glomerata</name>
    <name type="common">Lepidopteran parasitic wasp</name>
    <name type="synonym">Apanteles glomeratus</name>
    <dbReference type="NCBI Taxonomy" id="32391"/>
    <lineage>
        <taxon>Eukaryota</taxon>
        <taxon>Metazoa</taxon>
        <taxon>Ecdysozoa</taxon>
        <taxon>Arthropoda</taxon>
        <taxon>Hexapoda</taxon>
        <taxon>Insecta</taxon>
        <taxon>Pterygota</taxon>
        <taxon>Neoptera</taxon>
        <taxon>Endopterygota</taxon>
        <taxon>Hymenoptera</taxon>
        <taxon>Apocrita</taxon>
        <taxon>Ichneumonoidea</taxon>
        <taxon>Braconidae</taxon>
        <taxon>Microgastrinae</taxon>
        <taxon>Cotesia</taxon>
    </lineage>
</organism>
<keyword evidence="2" id="KW-1185">Reference proteome</keyword>
<accession>A0AAV7I6A7</accession>
<name>A0AAV7I6A7_COTGL</name>
<proteinExistence type="predicted"/>
<gene>
    <name evidence="1" type="ORF">KQX54_017945</name>
</gene>
<protein>
    <submittedName>
        <fullName evidence="1">Uncharacterized protein</fullName>
    </submittedName>
</protein>
<dbReference type="AlphaFoldDB" id="A0AAV7I6A7"/>
<comment type="caution">
    <text evidence="1">The sequence shown here is derived from an EMBL/GenBank/DDBJ whole genome shotgun (WGS) entry which is preliminary data.</text>
</comment>